<evidence type="ECO:0000313" key="2">
    <source>
        <dbReference type="Proteomes" id="UP001139308"/>
    </source>
</evidence>
<dbReference type="Proteomes" id="UP001139308">
    <property type="component" value="Unassembled WGS sequence"/>
</dbReference>
<accession>A0A9X1UL82</accession>
<sequence>MRHDLMTGAVATGPGRMGKASAAGALVASAGFALVLAARYACALDSAIALSYAQVKNDFLVLAGCVKADIPTNTAEDLHDDSKTNDHPATP</sequence>
<reference evidence="1" key="1">
    <citation type="submission" date="2022-01" db="EMBL/GenBank/DDBJ databases">
        <title>Genome sequence and assembly of Parabukholderia sp. RG36.</title>
        <authorList>
            <person name="Chhetri G."/>
        </authorList>
    </citation>
    <scope>NUCLEOTIDE SEQUENCE</scope>
    <source>
        <strain evidence="1">RG36</strain>
    </source>
</reference>
<evidence type="ECO:0000313" key="1">
    <source>
        <dbReference type="EMBL" id="MCG5077423.1"/>
    </source>
</evidence>
<protein>
    <submittedName>
        <fullName evidence="1">Uncharacterized protein</fullName>
    </submittedName>
</protein>
<proteinExistence type="predicted"/>
<feature type="non-terminal residue" evidence="1">
    <location>
        <position position="91"/>
    </location>
</feature>
<gene>
    <name evidence="1" type="ORF">L5014_29450</name>
</gene>
<dbReference type="EMBL" id="JAKLJA010000036">
    <property type="protein sequence ID" value="MCG5077423.1"/>
    <property type="molecule type" value="Genomic_DNA"/>
</dbReference>
<comment type="caution">
    <text evidence="1">The sequence shown here is derived from an EMBL/GenBank/DDBJ whole genome shotgun (WGS) entry which is preliminary data.</text>
</comment>
<keyword evidence="2" id="KW-1185">Reference proteome</keyword>
<dbReference type="AlphaFoldDB" id="A0A9X1UL82"/>
<organism evidence="1 2">
    <name type="scientific">Paraburkholderia tagetis</name>
    <dbReference type="NCBI Taxonomy" id="2913261"/>
    <lineage>
        <taxon>Bacteria</taxon>
        <taxon>Pseudomonadati</taxon>
        <taxon>Pseudomonadota</taxon>
        <taxon>Betaproteobacteria</taxon>
        <taxon>Burkholderiales</taxon>
        <taxon>Burkholderiaceae</taxon>
        <taxon>Paraburkholderia</taxon>
    </lineage>
</organism>
<name>A0A9X1UL82_9BURK</name>
<dbReference type="RefSeq" id="WP_238467324.1">
    <property type="nucleotide sequence ID" value="NZ_JAKLJA010000036.1"/>
</dbReference>